<reference evidence="1" key="1">
    <citation type="submission" date="2020-07" db="EMBL/GenBank/DDBJ databases">
        <title>Ethylene signaling mediates host invasion by parasitic plants.</title>
        <authorList>
            <person name="Yoshida S."/>
        </authorList>
    </citation>
    <scope>NUCLEOTIDE SEQUENCE</scope>
    <source>
        <strain evidence="1">Okayama</strain>
    </source>
</reference>
<comment type="caution">
    <text evidence="1">The sequence shown here is derived from an EMBL/GenBank/DDBJ whole genome shotgun (WGS) entry which is preliminary data.</text>
</comment>
<accession>A0A830CTD0</accession>
<dbReference type="OrthoDB" id="1919386at2759"/>
<dbReference type="EMBL" id="BMAC01000874">
    <property type="protein sequence ID" value="GFQ03828.1"/>
    <property type="molecule type" value="Genomic_DNA"/>
</dbReference>
<evidence type="ECO:0000313" key="2">
    <source>
        <dbReference type="Proteomes" id="UP000653305"/>
    </source>
</evidence>
<gene>
    <name evidence="1" type="ORF">PHJA_002526600</name>
</gene>
<protein>
    <submittedName>
        <fullName evidence="1">Uncharacterized protein</fullName>
    </submittedName>
</protein>
<organism evidence="1 2">
    <name type="scientific">Phtheirospermum japonicum</name>
    <dbReference type="NCBI Taxonomy" id="374723"/>
    <lineage>
        <taxon>Eukaryota</taxon>
        <taxon>Viridiplantae</taxon>
        <taxon>Streptophyta</taxon>
        <taxon>Embryophyta</taxon>
        <taxon>Tracheophyta</taxon>
        <taxon>Spermatophyta</taxon>
        <taxon>Magnoliopsida</taxon>
        <taxon>eudicotyledons</taxon>
        <taxon>Gunneridae</taxon>
        <taxon>Pentapetalae</taxon>
        <taxon>asterids</taxon>
        <taxon>lamiids</taxon>
        <taxon>Lamiales</taxon>
        <taxon>Orobanchaceae</taxon>
        <taxon>Orobanchaceae incertae sedis</taxon>
        <taxon>Phtheirospermum</taxon>
    </lineage>
</organism>
<proteinExistence type="predicted"/>
<dbReference type="PANTHER" id="PTHR33052">
    <property type="entry name" value="DUF4228 DOMAIN PROTEIN-RELATED"/>
    <property type="match status" value="1"/>
</dbReference>
<dbReference type="InterPro" id="IPR025322">
    <property type="entry name" value="PADRE_dom"/>
</dbReference>
<dbReference type="AlphaFoldDB" id="A0A830CTD0"/>
<sequence>MGISSSSHATTRQLGGTTTLIPISAKVVSIDGRLEEFRRLTTTAEVVSGHPDCYLCSSDTMVINSTAPQLPKDHVLQFGQIYFLMPLSKLKTPLSLQDLCVLAIKASIVIGNNSMPFMDGYKRLGCKDIVKSRAANSGQFRLRGSRLRVFVPCRKLSSRKMIRSFAKL</sequence>
<name>A0A830CTD0_9LAMI</name>
<dbReference type="Pfam" id="PF14009">
    <property type="entry name" value="PADRE"/>
    <property type="match status" value="1"/>
</dbReference>
<dbReference type="Proteomes" id="UP000653305">
    <property type="component" value="Unassembled WGS sequence"/>
</dbReference>
<keyword evidence="2" id="KW-1185">Reference proteome</keyword>
<evidence type="ECO:0000313" key="1">
    <source>
        <dbReference type="EMBL" id="GFQ03828.1"/>
    </source>
</evidence>